<evidence type="ECO:0000313" key="2">
    <source>
        <dbReference type="Proteomes" id="UP000770785"/>
    </source>
</evidence>
<proteinExistence type="predicted"/>
<sequence length="60" mass="6624">MVDLFWGLDNAGKEILVVARAVAILVVGKCPVGDFLSWQIIPLFTRPTESVNYPTHEAQP</sequence>
<accession>A0ABX0XFZ8</accession>
<dbReference type="Proteomes" id="UP000770785">
    <property type="component" value="Unassembled WGS sequence"/>
</dbReference>
<protein>
    <submittedName>
        <fullName evidence="1">Uncharacterized protein</fullName>
    </submittedName>
</protein>
<gene>
    <name evidence="1" type="ORF">GGR27_003651</name>
</gene>
<keyword evidence="2" id="KW-1185">Reference proteome</keyword>
<comment type="caution">
    <text evidence="1">The sequence shown here is derived from an EMBL/GenBank/DDBJ whole genome shotgun (WGS) entry which is preliminary data.</text>
</comment>
<dbReference type="EMBL" id="JAATJH010000008">
    <property type="protein sequence ID" value="NJC28132.1"/>
    <property type="molecule type" value="Genomic_DNA"/>
</dbReference>
<organism evidence="1 2">
    <name type="scientific">Neolewinella antarctica</name>
    <dbReference type="NCBI Taxonomy" id="442734"/>
    <lineage>
        <taxon>Bacteria</taxon>
        <taxon>Pseudomonadati</taxon>
        <taxon>Bacteroidota</taxon>
        <taxon>Saprospiria</taxon>
        <taxon>Saprospirales</taxon>
        <taxon>Lewinellaceae</taxon>
        <taxon>Neolewinella</taxon>
    </lineage>
</organism>
<name>A0ABX0XFZ8_9BACT</name>
<reference evidence="1 2" key="1">
    <citation type="submission" date="2020-03" db="EMBL/GenBank/DDBJ databases">
        <title>Genomic Encyclopedia of Type Strains, Phase IV (KMG-IV): sequencing the most valuable type-strain genomes for metagenomic binning, comparative biology and taxonomic classification.</title>
        <authorList>
            <person name="Goeker M."/>
        </authorList>
    </citation>
    <scope>NUCLEOTIDE SEQUENCE [LARGE SCALE GENOMIC DNA]</scope>
    <source>
        <strain evidence="1 2">DSM 105096</strain>
    </source>
</reference>
<evidence type="ECO:0000313" key="1">
    <source>
        <dbReference type="EMBL" id="NJC28132.1"/>
    </source>
</evidence>